<dbReference type="CDD" id="cd17748">
    <property type="entry name" value="BRCT_DNA_ligase_like"/>
    <property type="match status" value="1"/>
</dbReference>
<keyword evidence="6 11" id="KW-0862">Zinc</keyword>
<dbReference type="PANTHER" id="PTHR23389">
    <property type="entry name" value="CHROMOSOME TRANSMISSION FIDELITY FACTOR 18"/>
    <property type="match status" value="1"/>
</dbReference>
<dbReference type="InterPro" id="IPR036420">
    <property type="entry name" value="BRCT_dom_sf"/>
</dbReference>
<dbReference type="CDD" id="cd00114">
    <property type="entry name" value="LIGANc"/>
    <property type="match status" value="1"/>
</dbReference>
<dbReference type="PIRSF" id="PIRSF001604">
    <property type="entry name" value="LigA"/>
    <property type="match status" value="1"/>
</dbReference>
<feature type="binding site" evidence="11">
    <location>
        <position position="422"/>
    </location>
    <ligand>
        <name>Zn(2+)</name>
        <dbReference type="ChEBI" id="CHEBI:29105"/>
    </ligand>
</feature>
<keyword evidence="15" id="KW-1185">Reference proteome</keyword>
<evidence type="ECO:0000256" key="1">
    <source>
        <dbReference type="ARBA" id="ARBA00004067"/>
    </source>
</evidence>
<keyword evidence="5 11" id="KW-0227">DNA damage</keyword>
<dbReference type="SUPFAM" id="SSF52113">
    <property type="entry name" value="BRCT domain"/>
    <property type="match status" value="1"/>
</dbReference>
<organism evidence="14 15">
    <name type="scientific">Sneathia sanguinegens</name>
    <dbReference type="NCBI Taxonomy" id="40543"/>
    <lineage>
        <taxon>Bacteria</taxon>
        <taxon>Fusobacteriati</taxon>
        <taxon>Fusobacteriota</taxon>
        <taxon>Fusobacteriia</taxon>
        <taxon>Fusobacteriales</taxon>
        <taxon>Leptotrichiaceae</taxon>
        <taxon>Sneathia</taxon>
    </lineage>
</organism>
<feature type="binding site" evidence="11">
    <location>
        <position position="305"/>
    </location>
    <ligand>
        <name>NAD(+)</name>
        <dbReference type="ChEBI" id="CHEBI:57540"/>
    </ligand>
</feature>
<evidence type="ECO:0000256" key="12">
    <source>
        <dbReference type="RuleBase" id="RU000618"/>
    </source>
</evidence>
<evidence type="ECO:0000313" key="14">
    <source>
        <dbReference type="EMBL" id="MDK9580255.1"/>
    </source>
</evidence>
<dbReference type="InterPro" id="IPR041663">
    <property type="entry name" value="DisA/LigA_HHH"/>
</dbReference>
<dbReference type="EC" id="6.5.1.2" evidence="11 12"/>
<dbReference type="SMART" id="SM00532">
    <property type="entry name" value="LIGANc"/>
    <property type="match status" value="1"/>
</dbReference>
<comment type="cofactor">
    <cofactor evidence="11">
        <name>Mg(2+)</name>
        <dbReference type="ChEBI" id="CHEBI:18420"/>
    </cofactor>
    <cofactor evidence="11">
        <name>Mn(2+)</name>
        <dbReference type="ChEBI" id="CHEBI:29035"/>
    </cofactor>
</comment>
<keyword evidence="2 11" id="KW-0436">Ligase</keyword>
<feature type="binding site" evidence="11">
    <location>
        <position position="402"/>
    </location>
    <ligand>
        <name>Zn(2+)</name>
        <dbReference type="ChEBI" id="CHEBI:29105"/>
    </ligand>
</feature>
<dbReference type="Gene3D" id="1.10.150.20">
    <property type="entry name" value="5' to 3' exonuclease, C-terminal subdomain"/>
    <property type="match status" value="2"/>
</dbReference>
<proteinExistence type="inferred from homology"/>
<evidence type="ECO:0000256" key="8">
    <source>
        <dbReference type="ARBA" id="ARBA00023027"/>
    </source>
</evidence>
<dbReference type="Gene3D" id="1.10.287.610">
    <property type="entry name" value="Helix hairpin bin"/>
    <property type="match status" value="1"/>
</dbReference>
<dbReference type="InterPro" id="IPR013839">
    <property type="entry name" value="DNAligase_adenylation"/>
</dbReference>
<feature type="binding site" evidence="11">
    <location>
        <begin position="78"/>
        <end position="79"/>
    </location>
    <ligand>
        <name>NAD(+)</name>
        <dbReference type="ChEBI" id="CHEBI:57540"/>
    </ligand>
</feature>
<keyword evidence="3 11" id="KW-0235">DNA replication</keyword>
<feature type="domain" description="BRCT" evidence="13">
    <location>
        <begin position="583"/>
        <end position="663"/>
    </location>
</feature>
<dbReference type="SMART" id="SM00292">
    <property type="entry name" value="BRCT"/>
    <property type="match status" value="1"/>
</dbReference>
<evidence type="ECO:0000259" key="13">
    <source>
        <dbReference type="PROSITE" id="PS50172"/>
    </source>
</evidence>
<dbReference type="NCBIfam" id="TIGR00575">
    <property type="entry name" value="dnlj"/>
    <property type="match status" value="1"/>
</dbReference>
<dbReference type="Gene3D" id="3.30.470.30">
    <property type="entry name" value="DNA ligase/mRNA capping enzyme"/>
    <property type="match status" value="1"/>
</dbReference>
<dbReference type="NCBIfam" id="NF005932">
    <property type="entry name" value="PRK07956.1"/>
    <property type="match status" value="1"/>
</dbReference>
<sequence length="663" mass="76206">MLERYKELKDLIEKYSYYYYEKNESLISDKEFDLLLKELEQIEKEYPQFKNEYSPSQKVGGSINTKFHKVKHKRPMLSLANTYSIDDIKDFDLRVRKILNSPISYVLELKLDGLSIDLQYKKGRLVQALTRGDGIYGEDVTDNIYQIKNIPKILKKDIDIEVRGEIIFPISEFNRINKDREANGEEVFSNPRNAASGTIRQLDSRIVANRNLACFLYYVVNTEDFGLSTHLDSIKLLKDLGFDTANVFELHNDFDSLKKSIDYWNVARKKLNFETDGLVLKVNDLSTYETLGYTAKSPRWAIAYKFKPDQKETRILSIDFQVGRTGVITPVANFEPIDLSGSIVKRASLHNFDELRKKDIRINDIVIVEKAAEIIPQVINVVFSKRDKSQVEVKIPTHCPSCNEILHTFDNLVAIKCLNAFCPEKIMRSIEYFVSRECMNIKGLGEKIVKKLIKLGFITNILDIYNLKNFKNDLITFDKLGQKNVDNLIENIEKSKNNSFNQVLYSLGIPYVGKTTANLICNNISNIDELIQADYEKLAQIKGVGEKVASSIIEFFKDKNNLRLIKGLKEIGFILETQEKITKYNKYISGKTFLATGTLENFKREEIKDIIETYGGKYLTTISKNLNYLIVGAKAGSKLEKAKKLNIQILNETDFINILENKK</sequence>
<dbReference type="Proteomes" id="UP001225134">
    <property type="component" value="Unassembled WGS sequence"/>
</dbReference>
<dbReference type="SMART" id="SM00278">
    <property type="entry name" value="HhH1"/>
    <property type="match status" value="2"/>
</dbReference>
<dbReference type="InterPro" id="IPR004150">
    <property type="entry name" value="NAD_DNA_ligase_OB"/>
</dbReference>
<dbReference type="InterPro" id="IPR003583">
    <property type="entry name" value="Hlx-hairpin-Hlx_DNA-bd_motif"/>
</dbReference>
<protein>
    <recommendedName>
        <fullName evidence="11 12">DNA ligase</fullName>
        <ecNumber evidence="11 12">6.5.1.2</ecNumber>
    </recommendedName>
    <alternativeName>
        <fullName evidence="11">Polydeoxyribonucleotide synthase [NAD(+)]</fullName>
    </alternativeName>
</protein>
<comment type="function">
    <text evidence="1 11">DNA ligase that catalyzes the formation of phosphodiester linkages between 5'-phosphoryl and 3'-hydroxyl groups in double-stranded DNA using NAD as a coenzyme and as the energy source for the reaction. It is essential for DNA replication and repair of damaged DNA.</text>
</comment>
<keyword evidence="11" id="KW-0464">Manganese</keyword>
<feature type="binding site" evidence="11">
    <location>
        <position position="399"/>
    </location>
    <ligand>
        <name>Zn(2+)</name>
        <dbReference type="ChEBI" id="CHEBI:29105"/>
    </ligand>
</feature>
<dbReference type="Pfam" id="PF03120">
    <property type="entry name" value="OB_DNA_ligase"/>
    <property type="match status" value="1"/>
</dbReference>
<feature type="active site" description="N6-AMP-lysine intermediate" evidence="11">
    <location>
        <position position="110"/>
    </location>
</feature>
<evidence type="ECO:0000256" key="5">
    <source>
        <dbReference type="ARBA" id="ARBA00022763"/>
    </source>
</evidence>
<comment type="similarity">
    <text evidence="11">Belongs to the NAD-dependent DNA ligase family. LigA subfamily.</text>
</comment>
<dbReference type="PANTHER" id="PTHR23389:SF9">
    <property type="entry name" value="DNA LIGASE"/>
    <property type="match status" value="1"/>
</dbReference>
<name>A0ABT7HJV6_9FUSO</name>
<evidence type="ECO:0000256" key="3">
    <source>
        <dbReference type="ARBA" id="ARBA00022705"/>
    </source>
</evidence>
<feature type="binding site" evidence="11">
    <location>
        <position position="281"/>
    </location>
    <ligand>
        <name>NAD(+)</name>
        <dbReference type="ChEBI" id="CHEBI:57540"/>
    </ligand>
</feature>
<dbReference type="InterPro" id="IPR001679">
    <property type="entry name" value="DNA_ligase"/>
</dbReference>
<dbReference type="EMBL" id="JASSPP010000002">
    <property type="protein sequence ID" value="MDK9580255.1"/>
    <property type="molecule type" value="Genomic_DNA"/>
</dbReference>
<dbReference type="Pfam" id="PF01653">
    <property type="entry name" value="DNA_ligase_aden"/>
    <property type="match status" value="1"/>
</dbReference>
<gene>
    <name evidence="11 14" type="primary">ligA</name>
    <name evidence="14" type="ORF">QQA45_01815</name>
</gene>
<accession>A0ABT7HJV6</accession>
<dbReference type="SUPFAM" id="SSF50249">
    <property type="entry name" value="Nucleic acid-binding proteins"/>
    <property type="match status" value="1"/>
</dbReference>
<evidence type="ECO:0000256" key="4">
    <source>
        <dbReference type="ARBA" id="ARBA00022723"/>
    </source>
</evidence>
<dbReference type="InterPro" id="IPR010994">
    <property type="entry name" value="RuvA_2-like"/>
</dbReference>
<evidence type="ECO:0000256" key="2">
    <source>
        <dbReference type="ARBA" id="ARBA00022598"/>
    </source>
</evidence>
<dbReference type="GO" id="GO:0003911">
    <property type="term" value="F:DNA ligase (NAD+) activity"/>
    <property type="evidence" value="ECO:0007669"/>
    <property type="project" value="UniProtKB-EC"/>
</dbReference>
<dbReference type="InterPro" id="IPR033136">
    <property type="entry name" value="DNA_ligase_CS"/>
</dbReference>
<dbReference type="PROSITE" id="PS01055">
    <property type="entry name" value="DNA_LIGASE_N1"/>
    <property type="match status" value="1"/>
</dbReference>
<evidence type="ECO:0000256" key="9">
    <source>
        <dbReference type="ARBA" id="ARBA00023204"/>
    </source>
</evidence>
<feature type="binding site" evidence="11">
    <location>
        <position position="108"/>
    </location>
    <ligand>
        <name>NAD(+)</name>
        <dbReference type="ChEBI" id="CHEBI:57540"/>
    </ligand>
</feature>
<evidence type="ECO:0000256" key="7">
    <source>
        <dbReference type="ARBA" id="ARBA00022842"/>
    </source>
</evidence>
<keyword evidence="9 11" id="KW-0234">DNA repair</keyword>
<feature type="binding site" evidence="11">
    <location>
        <begin position="29"/>
        <end position="33"/>
    </location>
    <ligand>
        <name>NAD(+)</name>
        <dbReference type="ChEBI" id="CHEBI:57540"/>
    </ligand>
</feature>
<dbReference type="PROSITE" id="PS50172">
    <property type="entry name" value="BRCT"/>
    <property type="match status" value="1"/>
</dbReference>
<dbReference type="PROSITE" id="PS01056">
    <property type="entry name" value="DNA_LIGASE_N2"/>
    <property type="match status" value="1"/>
</dbReference>
<dbReference type="Pfam" id="PF00533">
    <property type="entry name" value="BRCT"/>
    <property type="match status" value="1"/>
</dbReference>
<feature type="binding site" evidence="11">
    <location>
        <position position="417"/>
    </location>
    <ligand>
        <name>Zn(2+)</name>
        <dbReference type="ChEBI" id="CHEBI:29105"/>
    </ligand>
</feature>
<dbReference type="Gene3D" id="2.40.50.140">
    <property type="entry name" value="Nucleic acid-binding proteins"/>
    <property type="match status" value="1"/>
</dbReference>
<evidence type="ECO:0000256" key="6">
    <source>
        <dbReference type="ARBA" id="ARBA00022833"/>
    </source>
</evidence>
<keyword evidence="7 11" id="KW-0460">Magnesium</keyword>
<dbReference type="RefSeq" id="WP_285152632.1">
    <property type="nucleotide sequence ID" value="NZ_JASSPP010000002.1"/>
</dbReference>
<dbReference type="SUPFAM" id="SSF56091">
    <property type="entry name" value="DNA ligase/mRNA capping enzyme, catalytic domain"/>
    <property type="match status" value="1"/>
</dbReference>
<dbReference type="Gene3D" id="3.40.50.10190">
    <property type="entry name" value="BRCT domain"/>
    <property type="match status" value="1"/>
</dbReference>
<dbReference type="InterPro" id="IPR012340">
    <property type="entry name" value="NA-bd_OB-fold"/>
</dbReference>
<evidence type="ECO:0000313" key="15">
    <source>
        <dbReference type="Proteomes" id="UP001225134"/>
    </source>
</evidence>
<comment type="caution">
    <text evidence="14">The sequence shown here is derived from an EMBL/GenBank/DDBJ whole genome shotgun (WGS) entry which is preliminary data.</text>
</comment>
<reference evidence="14 15" key="1">
    <citation type="submission" date="2023-06" db="EMBL/GenBank/DDBJ databases">
        <title>Antibody response to the Sneathia vaginalis cytopathogenic toxin A during pregnancy.</title>
        <authorList>
            <person name="Mccoy Z.T."/>
            <person name="Serrano M.G."/>
            <person name="Spaine K."/>
            <person name="Edwards D.J."/>
            <person name="Buck G.A."/>
            <person name="Jefferson K."/>
        </authorList>
    </citation>
    <scope>NUCLEOTIDE SEQUENCE [LARGE SCALE GENOMIC DNA]</scope>
    <source>
        <strain evidence="14 15">CCUG 42621</strain>
    </source>
</reference>
<keyword evidence="4 11" id="KW-0479">Metal-binding</keyword>
<dbReference type="SUPFAM" id="SSF47781">
    <property type="entry name" value="RuvA domain 2-like"/>
    <property type="match status" value="1"/>
</dbReference>
<comment type="catalytic activity">
    <reaction evidence="10 11 12">
        <text>NAD(+) + (deoxyribonucleotide)n-3'-hydroxyl + 5'-phospho-(deoxyribonucleotide)m = (deoxyribonucleotide)n+m + AMP + beta-nicotinamide D-nucleotide.</text>
        <dbReference type="EC" id="6.5.1.2"/>
    </reaction>
</comment>
<feature type="binding site" evidence="11">
    <location>
        <position position="165"/>
    </location>
    <ligand>
        <name>NAD(+)</name>
        <dbReference type="ChEBI" id="CHEBI:57540"/>
    </ligand>
</feature>
<dbReference type="HAMAP" id="MF_01588">
    <property type="entry name" value="DNA_ligase_A"/>
    <property type="match status" value="1"/>
</dbReference>
<evidence type="ECO:0000256" key="11">
    <source>
        <dbReference type="HAMAP-Rule" id="MF_01588"/>
    </source>
</evidence>
<dbReference type="InterPro" id="IPR013840">
    <property type="entry name" value="DNAligase_N"/>
</dbReference>
<keyword evidence="8 11" id="KW-0520">NAD</keyword>
<dbReference type="InterPro" id="IPR018239">
    <property type="entry name" value="DNA_ligase_AS"/>
</dbReference>
<dbReference type="InterPro" id="IPR001357">
    <property type="entry name" value="BRCT_dom"/>
</dbReference>
<evidence type="ECO:0000256" key="10">
    <source>
        <dbReference type="ARBA" id="ARBA00034005"/>
    </source>
</evidence>
<dbReference type="Gene3D" id="6.20.10.30">
    <property type="match status" value="1"/>
</dbReference>
<feature type="binding site" evidence="11">
    <location>
        <position position="131"/>
    </location>
    <ligand>
        <name>NAD(+)</name>
        <dbReference type="ChEBI" id="CHEBI:57540"/>
    </ligand>
</feature>
<dbReference type="Pfam" id="PF12826">
    <property type="entry name" value="HHH_2"/>
    <property type="match status" value="1"/>
</dbReference>